<feature type="domain" description="Histidine kinase" evidence="21">
    <location>
        <begin position="168"/>
        <end position="363"/>
    </location>
</feature>
<comment type="catalytic activity">
    <reaction evidence="1">
        <text>ATP + protein L-histidine = ADP + protein N-phospho-L-histidine.</text>
        <dbReference type="EC" id="2.7.13.3"/>
    </reaction>
</comment>
<keyword evidence="7" id="KW-0963">Cytoplasm</keyword>
<dbReference type="OrthoDB" id="9760839at2"/>
<dbReference type="GO" id="GO:0006355">
    <property type="term" value="P:regulation of DNA-templated transcription"/>
    <property type="evidence" value="ECO:0007669"/>
    <property type="project" value="InterPro"/>
</dbReference>
<dbReference type="PROSITE" id="PS50109">
    <property type="entry name" value="HIS_KIN"/>
    <property type="match status" value="1"/>
</dbReference>
<dbReference type="EMBL" id="PDEQ01000004">
    <property type="protein sequence ID" value="PEN13668.1"/>
    <property type="molecule type" value="Genomic_DNA"/>
</dbReference>
<keyword evidence="15" id="KW-0411">Iron-sulfur</keyword>
<keyword evidence="10" id="KW-0547">Nucleotide-binding</keyword>
<evidence type="ECO:0000256" key="13">
    <source>
        <dbReference type="ARBA" id="ARBA00023004"/>
    </source>
</evidence>
<reference evidence="24 25" key="1">
    <citation type="submission" date="2017-10" db="EMBL/GenBank/DDBJ databases">
        <title>Draft genome of Longibacter Salinarum.</title>
        <authorList>
            <person name="Goh K.M."/>
            <person name="Shamsir M.S."/>
            <person name="Lim S.W."/>
        </authorList>
    </citation>
    <scope>NUCLEOTIDE SEQUENCE [LARGE SCALE GENOMIC DNA]</scope>
    <source>
        <strain evidence="24 25">KCTC 52045</strain>
    </source>
</reference>
<dbReference type="InterPro" id="IPR000014">
    <property type="entry name" value="PAS"/>
</dbReference>
<comment type="caution">
    <text evidence="24">The sequence shown here is derived from an EMBL/GenBank/DDBJ whole genome shotgun (WGS) entry which is preliminary data.</text>
</comment>
<dbReference type="Pfam" id="PF07730">
    <property type="entry name" value="HisKA_3"/>
    <property type="match status" value="1"/>
</dbReference>
<dbReference type="SUPFAM" id="SSF55874">
    <property type="entry name" value="ATPase domain of HSP90 chaperone/DNA topoisomerase II/histidine kinase"/>
    <property type="match status" value="1"/>
</dbReference>
<evidence type="ECO:0000256" key="10">
    <source>
        <dbReference type="ARBA" id="ARBA00022741"/>
    </source>
</evidence>
<feature type="domain" description="PAC" evidence="23">
    <location>
        <begin position="110"/>
        <end position="160"/>
    </location>
</feature>
<comment type="function">
    <text evidence="16">Member of the two-component regulatory system NreB/NreC involved in the control of dissimilatory nitrate/nitrite reduction in response to oxygen. NreB functions as a direct oxygen sensor histidine kinase which is autophosphorylated, in the absence of oxygen, probably at the conserved histidine residue, and transfers its phosphate group probably to a conserved aspartate residue of NreC. NreB/NreC activates the expression of the nitrate (narGHJI) and nitrite (nir) reductase operons, as well as the putative nitrate transporter gene narT.</text>
</comment>
<dbReference type="GO" id="GO:0000155">
    <property type="term" value="F:phosphorelay sensor kinase activity"/>
    <property type="evidence" value="ECO:0007669"/>
    <property type="project" value="InterPro"/>
</dbReference>
<dbReference type="InterPro" id="IPR013767">
    <property type="entry name" value="PAS_fold"/>
</dbReference>
<dbReference type="GO" id="GO:0046983">
    <property type="term" value="F:protein dimerization activity"/>
    <property type="evidence" value="ECO:0007669"/>
    <property type="project" value="InterPro"/>
</dbReference>
<evidence type="ECO:0000256" key="11">
    <source>
        <dbReference type="ARBA" id="ARBA00022777"/>
    </source>
</evidence>
<evidence type="ECO:0000256" key="16">
    <source>
        <dbReference type="ARBA" id="ARBA00024827"/>
    </source>
</evidence>
<keyword evidence="12" id="KW-0067">ATP-binding</keyword>
<dbReference type="EC" id="2.7.13.3" evidence="4"/>
<dbReference type="Gene3D" id="3.30.565.10">
    <property type="entry name" value="Histidine kinase-like ATPase, C-terminal domain"/>
    <property type="match status" value="1"/>
</dbReference>
<dbReference type="InterPro" id="IPR035965">
    <property type="entry name" value="PAS-like_dom_sf"/>
</dbReference>
<evidence type="ECO:0000259" key="21">
    <source>
        <dbReference type="PROSITE" id="PS50109"/>
    </source>
</evidence>
<dbReference type="Gene3D" id="3.30.450.20">
    <property type="entry name" value="PAS domain"/>
    <property type="match status" value="1"/>
</dbReference>
<dbReference type="SUPFAM" id="SSF55785">
    <property type="entry name" value="PYP-like sensor domain (PAS domain)"/>
    <property type="match status" value="1"/>
</dbReference>
<keyword evidence="11 24" id="KW-0418">Kinase</keyword>
<evidence type="ECO:0000256" key="20">
    <source>
        <dbReference type="SAM" id="MobiDB-lite"/>
    </source>
</evidence>
<dbReference type="PANTHER" id="PTHR24421">
    <property type="entry name" value="NITRATE/NITRITE SENSOR PROTEIN NARX-RELATED"/>
    <property type="match status" value="1"/>
</dbReference>
<dbReference type="InterPro" id="IPR003594">
    <property type="entry name" value="HATPase_dom"/>
</dbReference>
<protein>
    <recommendedName>
        <fullName evidence="5">Oxygen sensor histidine kinase NreB</fullName>
        <ecNumber evidence="4">2.7.13.3</ecNumber>
    </recommendedName>
    <alternativeName>
        <fullName evidence="17">Nitrogen regulation protein B</fullName>
    </alternativeName>
    <alternativeName>
        <fullName evidence="19">Sensor protein FixL</fullName>
    </alternativeName>
</protein>
<dbReference type="InterPro" id="IPR050482">
    <property type="entry name" value="Sensor_HK_TwoCompSys"/>
</dbReference>
<dbReference type="GO" id="GO:0051539">
    <property type="term" value="F:4 iron, 4 sulfur cluster binding"/>
    <property type="evidence" value="ECO:0007669"/>
    <property type="project" value="UniProtKB-KW"/>
</dbReference>
<dbReference type="PROSITE" id="PS50112">
    <property type="entry name" value="PAS"/>
    <property type="match status" value="1"/>
</dbReference>
<dbReference type="SMART" id="SM00091">
    <property type="entry name" value="PAS"/>
    <property type="match status" value="1"/>
</dbReference>
<dbReference type="PRINTS" id="PR00344">
    <property type="entry name" value="BCTRLSENSOR"/>
</dbReference>
<comment type="cofactor">
    <cofactor evidence="2">
        <name>[4Fe-4S] cluster</name>
        <dbReference type="ChEBI" id="CHEBI:49883"/>
    </cofactor>
</comment>
<evidence type="ECO:0000313" key="25">
    <source>
        <dbReference type="Proteomes" id="UP000220102"/>
    </source>
</evidence>
<dbReference type="AlphaFoldDB" id="A0A2A8CZ45"/>
<accession>A0A2A8CZ45</accession>
<keyword evidence="25" id="KW-1185">Reference proteome</keyword>
<sequence>MFSQEDVYFLQSVSNVLAGAVERTRTERALRESEARATSILETTVDGIITINSAGIIQSFNTAAEDIFGYSASEVIGKNVKILMPPPYRDEHDGYMRSYHETGRERIIGIGREVTGRRKDGTTFPMDLAVSEVHTQSVHAFTGIVRDISERRRLEKEILNISEQERRRIGQDLHDGLGQMLTGIGLLSQNLSRQLKKEGSTLVEEAEEITDLMKEADQYARDLARGLTPVDLEANGLSKALQRLSDNAERLFGVDCAFDEVGTGLVHNATAATHMYRIAQEAVSNAVRHGDAERIKIAFASGSEQIRLRIQDDGVGFAPENIDGPGMGVHIMNYRARIIGGTLEISSTPDGGTTVTCTLPGTASPGANNSTNGQRVDGSSDVTDRPNPGSSSSNGRSGGGGCPVAH</sequence>
<evidence type="ECO:0000256" key="17">
    <source>
        <dbReference type="ARBA" id="ARBA00030800"/>
    </source>
</evidence>
<proteinExistence type="predicted"/>
<evidence type="ECO:0000256" key="5">
    <source>
        <dbReference type="ARBA" id="ARBA00017322"/>
    </source>
</evidence>
<evidence type="ECO:0000256" key="6">
    <source>
        <dbReference type="ARBA" id="ARBA00022485"/>
    </source>
</evidence>
<feature type="domain" description="PAS" evidence="22">
    <location>
        <begin position="33"/>
        <end position="85"/>
    </location>
</feature>
<dbReference type="Gene3D" id="1.20.5.1930">
    <property type="match status" value="1"/>
</dbReference>
<dbReference type="GO" id="GO:0005737">
    <property type="term" value="C:cytoplasm"/>
    <property type="evidence" value="ECO:0007669"/>
    <property type="project" value="UniProtKB-SubCell"/>
</dbReference>
<evidence type="ECO:0000256" key="3">
    <source>
        <dbReference type="ARBA" id="ARBA00004496"/>
    </source>
</evidence>
<evidence type="ECO:0000256" key="7">
    <source>
        <dbReference type="ARBA" id="ARBA00022490"/>
    </source>
</evidence>
<dbReference type="GO" id="GO:0046872">
    <property type="term" value="F:metal ion binding"/>
    <property type="evidence" value="ECO:0007669"/>
    <property type="project" value="UniProtKB-KW"/>
</dbReference>
<dbReference type="InterPro" id="IPR000700">
    <property type="entry name" value="PAS-assoc_C"/>
</dbReference>
<dbReference type="FunFam" id="3.30.450.20:FF:000060">
    <property type="entry name" value="Sensor protein FixL"/>
    <property type="match status" value="1"/>
</dbReference>
<keyword evidence="8" id="KW-0808">Transferase</keyword>
<evidence type="ECO:0000256" key="2">
    <source>
        <dbReference type="ARBA" id="ARBA00001966"/>
    </source>
</evidence>
<comment type="subcellular location">
    <subcellularLocation>
        <location evidence="3">Cytoplasm</location>
    </subcellularLocation>
</comment>
<evidence type="ECO:0000259" key="23">
    <source>
        <dbReference type="PROSITE" id="PS50113"/>
    </source>
</evidence>
<dbReference type="InterPro" id="IPR005467">
    <property type="entry name" value="His_kinase_dom"/>
</dbReference>
<dbReference type="CDD" id="cd16917">
    <property type="entry name" value="HATPase_UhpB-NarQ-NarX-like"/>
    <property type="match status" value="1"/>
</dbReference>
<dbReference type="InterPro" id="IPR036890">
    <property type="entry name" value="HATPase_C_sf"/>
</dbReference>
<keyword evidence="6" id="KW-0004">4Fe-4S</keyword>
<feature type="compositionally biased region" description="Low complexity" evidence="20">
    <location>
        <begin position="385"/>
        <end position="395"/>
    </location>
</feature>
<evidence type="ECO:0000256" key="8">
    <source>
        <dbReference type="ARBA" id="ARBA00022679"/>
    </source>
</evidence>
<keyword evidence="13" id="KW-0408">Iron</keyword>
<dbReference type="Pfam" id="PF02518">
    <property type="entry name" value="HATPase_c"/>
    <property type="match status" value="1"/>
</dbReference>
<evidence type="ECO:0000256" key="12">
    <source>
        <dbReference type="ARBA" id="ARBA00022840"/>
    </source>
</evidence>
<evidence type="ECO:0000259" key="22">
    <source>
        <dbReference type="PROSITE" id="PS50112"/>
    </source>
</evidence>
<dbReference type="CDD" id="cd00130">
    <property type="entry name" value="PAS"/>
    <property type="match status" value="1"/>
</dbReference>
<dbReference type="SMART" id="SM00387">
    <property type="entry name" value="HATPase_c"/>
    <property type="match status" value="1"/>
</dbReference>
<dbReference type="PROSITE" id="PS50113">
    <property type="entry name" value="PAC"/>
    <property type="match status" value="1"/>
</dbReference>
<evidence type="ECO:0000256" key="19">
    <source>
        <dbReference type="ARBA" id="ARBA00070616"/>
    </source>
</evidence>
<organism evidence="24 25">
    <name type="scientific">Longibacter salinarum</name>
    <dbReference type="NCBI Taxonomy" id="1850348"/>
    <lineage>
        <taxon>Bacteria</taxon>
        <taxon>Pseudomonadati</taxon>
        <taxon>Rhodothermota</taxon>
        <taxon>Rhodothermia</taxon>
        <taxon>Rhodothermales</taxon>
        <taxon>Salisaetaceae</taxon>
        <taxon>Longibacter</taxon>
    </lineage>
</organism>
<feature type="region of interest" description="Disordered" evidence="20">
    <location>
        <begin position="347"/>
        <end position="406"/>
    </location>
</feature>
<evidence type="ECO:0000313" key="24">
    <source>
        <dbReference type="EMBL" id="PEN13668.1"/>
    </source>
</evidence>
<comment type="function">
    <text evidence="18">Putative oxygen sensor; modulates the activity of FixJ, a transcriptional activator of nitrogen fixation fixK gene. FixL probably acts as a kinase that phosphorylates FixJ.</text>
</comment>
<name>A0A2A8CZ45_9BACT</name>
<dbReference type="InterPro" id="IPR011712">
    <property type="entry name" value="Sig_transdc_His_kin_sub3_dim/P"/>
</dbReference>
<keyword evidence="14" id="KW-0902">Two-component regulatory system</keyword>
<dbReference type="Pfam" id="PF00989">
    <property type="entry name" value="PAS"/>
    <property type="match status" value="1"/>
</dbReference>
<dbReference type="Proteomes" id="UP000220102">
    <property type="component" value="Unassembled WGS sequence"/>
</dbReference>
<dbReference type="GO" id="GO:0016020">
    <property type="term" value="C:membrane"/>
    <property type="evidence" value="ECO:0007669"/>
    <property type="project" value="InterPro"/>
</dbReference>
<feature type="compositionally biased region" description="Gly residues" evidence="20">
    <location>
        <begin position="396"/>
        <end position="406"/>
    </location>
</feature>
<evidence type="ECO:0000256" key="18">
    <source>
        <dbReference type="ARBA" id="ARBA00059827"/>
    </source>
</evidence>
<evidence type="ECO:0000256" key="15">
    <source>
        <dbReference type="ARBA" id="ARBA00023014"/>
    </source>
</evidence>
<evidence type="ECO:0000256" key="1">
    <source>
        <dbReference type="ARBA" id="ARBA00000085"/>
    </source>
</evidence>
<dbReference type="GO" id="GO:0005524">
    <property type="term" value="F:ATP binding"/>
    <property type="evidence" value="ECO:0007669"/>
    <property type="project" value="UniProtKB-KW"/>
</dbReference>
<dbReference type="InterPro" id="IPR004358">
    <property type="entry name" value="Sig_transdc_His_kin-like_C"/>
</dbReference>
<evidence type="ECO:0000256" key="14">
    <source>
        <dbReference type="ARBA" id="ARBA00023012"/>
    </source>
</evidence>
<keyword evidence="9" id="KW-0479">Metal-binding</keyword>
<gene>
    <name evidence="24" type="ORF">CRI94_08965</name>
</gene>
<dbReference type="NCBIfam" id="TIGR00229">
    <property type="entry name" value="sensory_box"/>
    <property type="match status" value="1"/>
</dbReference>
<feature type="compositionally biased region" description="Polar residues" evidence="20">
    <location>
        <begin position="347"/>
        <end position="374"/>
    </location>
</feature>
<evidence type="ECO:0000256" key="9">
    <source>
        <dbReference type="ARBA" id="ARBA00022723"/>
    </source>
</evidence>
<evidence type="ECO:0000256" key="4">
    <source>
        <dbReference type="ARBA" id="ARBA00012438"/>
    </source>
</evidence>